<organism evidence="1">
    <name type="scientific">candidate division WOR-3 bacterium</name>
    <dbReference type="NCBI Taxonomy" id="2052148"/>
    <lineage>
        <taxon>Bacteria</taxon>
        <taxon>Bacteria division WOR-3</taxon>
    </lineage>
</organism>
<comment type="caution">
    <text evidence="1">The sequence shown here is derived from an EMBL/GenBank/DDBJ whole genome shotgun (WGS) entry which is preliminary data.</text>
</comment>
<protein>
    <recommendedName>
        <fullName evidence="2">T9SS type A sorting domain-containing protein</fullName>
    </recommendedName>
</protein>
<proteinExistence type="predicted"/>
<reference evidence="1" key="1">
    <citation type="journal article" date="2020" name="mSystems">
        <title>Genome- and Community-Level Interaction Insights into Carbon Utilization and Element Cycling Functions of Hydrothermarchaeota in Hydrothermal Sediment.</title>
        <authorList>
            <person name="Zhou Z."/>
            <person name="Liu Y."/>
            <person name="Xu W."/>
            <person name="Pan J."/>
            <person name="Luo Z.H."/>
            <person name="Li M."/>
        </authorList>
    </citation>
    <scope>NUCLEOTIDE SEQUENCE [LARGE SCALE GENOMIC DNA]</scope>
    <source>
        <strain evidence="1">SpSt-780</strain>
    </source>
</reference>
<accession>A0A7C4U645</accession>
<name>A0A7C4U645_UNCW3</name>
<evidence type="ECO:0008006" key="2">
    <source>
        <dbReference type="Google" id="ProtNLM"/>
    </source>
</evidence>
<gene>
    <name evidence="1" type="ORF">ENV67_00030</name>
</gene>
<evidence type="ECO:0000313" key="1">
    <source>
        <dbReference type="EMBL" id="HGW90917.1"/>
    </source>
</evidence>
<dbReference type="AlphaFoldDB" id="A0A7C4U645"/>
<dbReference type="EMBL" id="DTHG01000001">
    <property type="protein sequence ID" value="HGW90917.1"/>
    <property type="molecule type" value="Genomic_DNA"/>
</dbReference>
<dbReference type="SUPFAM" id="SSF89372">
    <property type="entry name" value="Fucose-specific lectin"/>
    <property type="match status" value="1"/>
</dbReference>
<sequence>MIFIISLWSGEYLLNIGEKVNILSPSYINSIDVDNSGNVFISFLSSYTSPYLEVYFAKLKKNGSIEYFRNVSRAGSIYSQWAGFSSIIFSDSCIFLIWDDRRISYHDMNFQNEIFLRRYYQNISGGVWGGVENVTENDGNWSINPSCIIRNNKIYVVWKDTKNGLSEVFFRYLQNGIWSNIMTISESNVYAGSASIGFFGNNVFIAYEEAINGKIVIRCMDVNNMRKWIISDTLNNAFSPSSGFTYGKFGIVWNEIKNGRIRLIYREYDGEWKPPIIIRESPNLSEPSLDISDFKSFVWVENGDIFYIDDNLSEPLKMNVNSYYCSNPLLKKDLNGNIFVFWNGYISGSPDKKIFYRIFDNGKEENYGYQTLFVRDRIEITGNFRSYAILSIDGRKIKEERLNGESVVFDFREIPCGLYFLLMEDNKEIIRRKIVHIR</sequence>